<sequence length="521" mass="57857">MPRRRALGMWGSAVFHKDHQFFEVAVRMWSADEIAALSYKHYSTKLPKQGMPNPEREWTLLAAVIQVELSDLKKDDGPSQEPSQIIKEVVAMGTGTKCIGQSKMSTMGDALNDSHAEVVAKRSFQRYLLHQISLAVSHKQNSIFIPAAETGKWKLKPEISFVFFTSHTPCGDASIIPVLEHEVLPHLLVAPPGAPRISLQVGKVASQVIIENNKRKMENITSCSPTKRMKYTEQVKKHSTKEMTISATQESGVDQSAKVLANQKTDPTLPEVVDIYRTGAKCVPGESQDTHSPGINYHSVGLLRVKPGRGDQTLSMSCSDKMACWNVLGSQGALLMHFLQSPLYFSTVVVGKCPYSQEAMKRALIDRCQNILSLPDGFKVQEVKILQSDLQFTHGRLAVTTSCGNGKEKFTPCGAAISWSAVPEHSLDVTANGYRQGATKKVIGTPRARSQICKAELFLLFKKLVASMTDDDLPQSLRNKPLKTYWEYKAAASSYQEAWNKLQAQVFRNWIKTPRSYLAFT</sequence>
<dbReference type="OrthoDB" id="10268011at2759"/>
<dbReference type="KEGG" id="gsh:117360115"/>
<dbReference type="PROSITE" id="PS50141">
    <property type="entry name" value="A_DEAMIN_EDITASE"/>
    <property type="match status" value="1"/>
</dbReference>
<dbReference type="InParanoid" id="A0A6P8REX8"/>
<gene>
    <name evidence="14" type="primary">ADAT1</name>
</gene>
<name>A0A6P8REX8_GEOSA</name>
<evidence type="ECO:0000256" key="9">
    <source>
        <dbReference type="ARBA" id="ARBA00040502"/>
    </source>
</evidence>
<evidence type="ECO:0000256" key="3">
    <source>
        <dbReference type="ARBA" id="ARBA00022801"/>
    </source>
</evidence>
<evidence type="ECO:0000256" key="1">
    <source>
        <dbReference type="ARBA" id="ARBA00022694"/>
    </source>
</evidence>
<evidence type="ECO:0000259" key="12">
    <source>
        <dbReference type="PROSITE" id="PS50141"/>
    </source>
</evidence>
<dbReference type="Pfam" id="PF02137">
    <property type="entry name" value="A_deamin"/>
    <property type="match status" value="1"/>
</dbReference>
<evidence type="ECO:0000313" key="14">
    <source>
        <dbReference type="RefSeq" id="XP_033799686.1"/>
    </source>
</evidence>
<dbReference type="GO" id="GO:0043829">
    <property type="term" value="F:tRNA-specific adenosine-37 deaminase activity"/>
    <property type="evidence" value="ECO:0007669"/>
    <property type="project" value="UniProtKB-EC"/>
</dbReference>
<comment type="cofactor">
    <cofactor evidence="5">
        <name>1D-myo-inositol hexakisphosphate</name>
        <dbReference type="ChEBI" id="CHEBI:58130"/>
    </cofactor>
</comment>
<evidence type="ECO:0000256" key="11">
    <source>
        <dbReference type="ARBA" id="ARBA00047635"/>
    </source>
</evidence>
<evidence type="ECO:0000256" key="2">
    <source>
        <dbReference type="ARBA" id="ARBA00022723"/>
    </source>
</evidence>
<evidence type="ECO:0000256" key="7">
    <source>
        <dbReference type="ARBA" id="ARBA00038326"/>
    </source>
</evidence>
<feature type="domain" description="A to I editase" evidence="12">
    <location>
        <begin position="91"/>
        <end position="520"/>
    </location>
</feature>
<dbReference type="PANTHER" id="PTHR46516:SF1">
    <property type="entry name" value="TRNA-SPECIFIC ADENOSINE DEAMINASE 1"/>
    <property type="match status" value="1"/>
</dbReference>
<dbReference type="GeneID" id="117360115"/>
<keyword evidence="3" id="KW-0378">Hydrolase</keyword>
<dbReference type="RefSeq" id="XP_033799686.1">
    <property type="nucleotide sequence ID" value="XM_033943795.1"/>
</dbReference>
<keyword evidence="13" id="KW-1185">Reference proteome</keyword>
<proteinExistence type="inferred from homology"/>
<dbReference type="InterPro" id="IPR002466">
    <property type="entry name" value="A_deamin"/>
</dbReference>
<comment type="catalytic activity">
    <reaction evidence="11">
        <text>adenosine(37) in tRNA(Ala) + H2O + H(+) = inosine(37) in tRNA(Ala) + NH4(+)</text>
        <dbReference type="Rhea" id="RHEA:50968"/>
        <dbReference type="Rhea" id="RHEA-COMP:12855"/>
        <dbReference type="Rhea" id="RHEA-COMP:12856"/>
        <dbReference type="ChEBI" id="CHEBI:15377"/>
        <dbReference type="ChEBI" id="CHEBI:15378"/>
        <dbReference type="ChEBI" id="CHEBI:28938"/>
        <dbReference type="ChEBI" id="CHEBI:74411"/>
        <dbReference type="ChEBI" id="CHEBI:82852"/>
        <dbReference type="EC" id="3.5.4.34"/>
    </reaction>
</comment>
<dbReference type="FunCoup" id="A0A6P8REX8">
    <property type="interactions" value="2125"/>
</dbReference>
<evidence type="ECO:0000256" key="5">
    <source>
        <dbReference type="ARBA" id="ARBA00037026"/>
    </source>
</evidence>
<protein>
    <recommendedName>
        <fullName evidence="9">tRNA-specific adenosine deaminase 1</fullName>
        <ecNumber evidence="8">3.5.4.34</ecNumber>
    </recommendedName>
    <alternativeName>
        <fullName evidence="10">tRNA-specific adenosine-37 deaminase</fullName>
    </alternativeName>
</protein>
<evidence type="ECO:0000256" key="4">
    <source>
        <dbReference type="ARBA" id="ARBA00022833"/>
    </source>
</evidence>
<keyword evidence="1" id="KW-0819">tRNA processing</keyword>
<dbReference type="GO" id="GO:0003723">
    <property type="term" value="F:RNA binding"/>
    <property type="evidence" value="ECO:0007669"/>
    <property type="project" value="InterPro"/>
</dbReference>
<keyword evidence="2" id="KW-0479">Metal-binding</keyword>
<dbReference type="AlphaFoldDB" id="A0A6P8REX8"/>
<dbReference type="PANTHER" id="PTHR46516">
    <property type="entry name" value="TRNA-SPECIFIC ADENOSINE DEAMINASE 1"/>
    <property type="match status" value="1"/>
</dbReference>
<reference evidence="14" key="1">
    <citation type="submission" date="2025-08" db="UniProtKB">
        <authorList>
            <consortium name="RefSeq"/>
        </authorList>
    </citation>
    <scope>IDENTIFICATION</scope>
</reference>
<evidence type="ECO:0000256" key="8">
    <source>
        <dbReference type="ARBA" id="ARBA00038940"/>
    </source>
</evidence>
<comment type="similarity">
    <text evidence="7">Belongs to the ADAT1 family.</text>
</comment>
<evidence type="ECO:0000313" key="13">
    <source>
        <dbReference type="Proteomes" id="UP000515159"/>
    </source>
</evidence>
<comment type="function">
    <text evidence="6">Specifically deaminates adenosine-37 to inosine in tRNA-Ala.</text>
</comment>
<accession>A0A6P8REX8</accession>
<dbReference type="CTD" id="23536"/>
<dbReference type="Proteomes" id="UP000515159">
    <property type="component" value="Chromosome 4"/>
</dbReference>
<evidence type="ECO:0000256" key="10">
    <source>
        <dbReference type="ARBA" id="ARBA00041760"/>
    </source>
</evidence>
<dbReference type="SMART" id="SM00552">
    <property type="entry name" value="ADEAMc"/>
    <property type="match status" value="1"/>
</dbReference>
<evidence type="ECO:0000256" key="6">
    <source>
        <dbReference type="ARBA" id="ARBA00037784"/>
    </source>
</evidence>
<dbReference type="GO" id="GO:0046872">
    <property type="term" value="F:metal ion binding"/>
    <property type="evidence" value="ECO:0007669"/>
    <property type="project" value="UniProtKB-KW"/>
</dbReference>
<keyword evidence="4" id="KW-0862">Zinc</keyword>
<organism evidence="13 14">
    <name type="scientific">Geotrypetes seraphini</name>
    <name type="common">Gaboon caecilian</name>
    <name type="synonym">Caecilia seraphini</name>
    <dbReference type="NCBI Taxonomy" id="260995"/>
    <lineage>
        <taxon>Eukaryota</taxon>
        <taxon>Metazoa</taxon>
        <taxon>Chordata</taxon>
        <taxon>Craniata</taxon>
        <taxon>Vertebrata</taxon>
        <taxon>Euteleostomi</taxon>
        <taxon>Amphibia</taxon>
        <taxon>Gymnophiona</taxon>
        <taxon>Geotrypetes</taxon>
    </lineage>
</organism>
<dbReference type="GO" id="GO:0008033">
    <property type="term" value="P:tRNA processing"/>
    <property type="evidence" value="ECO:0007669"/>
    <property type="project" value="UniProtKB-KW"/>
</dbReference>
<dbReference type="EC" id="3.5.4.34" evidence="8"/>